<accession>A0A4S4L9B8</accession>
<dbReference type="EMBL" id="SGPK01000111">
    <property type="protein sequence ID" value="THH08144.1"/>
    <property type="molecule type" value="Genomic_DNA"/>
</dbReference>
<dbReference type="GO" id="GO:0050660">
    <property type="term" value="F:flavin adenine dinucleotide binding"/>
    <property type="evidence" value="ECO:0007669"/>
    <property type="project" value="TreeGrafter"/>
</dbReference>
<dbReference type="InterPro" id="IPR032710">
    <property type="entry name" value="NTF2-like_dom_sf"/>
</dbReference>
<dbReference type="Proteomes" id="UP000308199">
    <property type="component" value="Unassembled WGS sequence"/>
</dbReference>
<evidence type="ECO:0000256" key="1">
    <source>
        <dbReference type="ARBA" id="ARBA00023002"/>
    </source>
</evidence>
<dbReference type="GO" id="GO:0004497">
    <property type="term" value="F:monooxygenase activity"/>
    <property type="evidence" value="ECO:0007669"/>
    <property type="project" value="TreeGrafter"/>
</dbReference>
<dbReference type="PANTHER" id="PTHR43539">
    <property type="entry name" value="FLAVIN-BINDING MONOOXYGENASE-LIKE PROTEIN (AFU_ORTHOLOGUE AFUA_4G09220)"/>
    <property type="match status" value="1"/>
</dbReference>
<sequence>MSSNTVNKEQSGPILPTLTQLNVELPKGAVDALAIASQWFTHFTHCLETGDAVGIVDLFLDNAFWRDTLALTWEFRTFHGLAKILRFLTDVLASSNTNIESEIRSNDDRVTLSNVSSDTNQGMFSFETSVRIGSGVFRLVPSEEWKAHVVYTNLEELKGFPELIGALRSTASNHGDDWLEERRRELEFADSEPAVVVIGVGHCGLEVAARLKYLGVPTLITERNSRVGDSWRLRYEALSLHDPIHAAHMPYLPFPLTWPLWTPAPKIADWLETYAQTLELNVWTSTAVEKVEEDAVDGQGPWQVHVIRASGQKRVLKPNHVVFATGLFGGSPRVPVFPGMVRSPLLIIVLHTHSERSAEEHEGKKVAIIGACTSGHDVAHDHGKRGIEGLDLYYVCEERRNNVQQRDLLEGLKKRGFKLNMGEDGSGVHMLYIYLLFVSGTDTGASQMIVDGKIKVKNDSAISRFTEDGIEFENGSSLAADVIILATGYGNAKEHVRTLVSAEVANRLKPVWALNEDGEINSVFRYSGVQGLYFAMVVFKS</sequence>
<reference evidence="2 3" key="1">
    <citation type="submission" date="2019-02" db="EMBL/GenBank/DDBJ databases">
        <title>Genome sequencing of the rare red list fungi Phellinidium pouzarii.</title>
        <authorList>
            <person name="Buettner E."/>
            <person name="Kellner H."/>
        </authorList>
    </citation>
    <scope>NUCLEOTIDE SEQUENCE [LARGE SCALE GENOMIC DNA]</scope>
    <source>
        <strain evidence="2 3">DSM 108285</strain>
    </source>
</reference>
<keyword evidence="1" id="KW-0560">Oxidoreductase</keyword>
<keyword evidence="3" id="KW-1185">Reference proteome</keyword>
<evidence type="ECO:0000313" key="2">
    <source>
        <dbReference type="EMBL" id="THH08144.1"/>
    </source>
</evidence>
<dbReference type="Gene3D" id="3.50.50.60">
    <property type="entry name" value="FAD/NAD(P)-binding domain"/>
    <property type="match status" value="1"/>
</dbReference>
<dbReference type="AlphaFoldDB" id="A0A4S4L9B8"/>
<dbReference type="Pfam" id="PF13738">
    <property type="entry name" value="Pyr_redox_3"/>
    <property type="match status" value="1"/>
</dbReference>
<evidence type="ECO:0000313" key="3">
    <source>
        <dbReference type="Proteomes" id="UP000308199"/>
    </source>
</evidence>
<organism evidence="2 3">
    <name type="scientific">Phellinidium pouzarii</name>
    <dbReference type="NCBI Taxonomy" id="167371"/>
    <lineage>
        <taxon>Eukaryota</taxon>
        <taxon>Fungi</taxon>
        <taxon>Dikarya</taxon>
        <taxon>Basidiomycota</taxon>
        <taxon>Agaricomycotina</taxon>
        <taxon>Agaricomycetes</taxon>
        <taxon>Hymenochaetales</taxon>
        <taxon>Hymenochaetaceae</taxon>
        <taxon>Phellinidium</taxon>
    </lineage>
</organism>
<proteinExistence type="predicted"/>
<dbReference type="Gene3D" id="3.10.450.50">
    <property type="match status" value="1"/>
</dbReference>
<gene>
    <name evidence="2" type="ORF">EW145_g2903</name>
</gene>
<dbReference type="SUPFAM" id="SSF51905">
    <property type="entry name" value="FAD/NAD(P)-binding domain"/>
    <property type="match status" value="1"/>
</dbReference>
<evidence type="ECO:0008006" key="4">
    <source>
        <dbReference type="Google" id="ProtNLM"/>
    </source>
</evidence>
<dbReference type="InterPro" id="IPR036188">
    <property type="entry name" value="FAD/NAD-bd_sf"/>
</dbReference>
<name>A0A4S4L9B8_9AGAM</name>
<protein>
    <recommendedName>
        <fullName evidence="4">FAD/NAD(P)-binding domain-containing protein</fullName>
    </recommendedName>
</protein>
<dbReference type="InterPro" id="IPR050982">
    <property type="entry name" value="Auxin_biosynth/cation_transpt"/>
</dbReference>
<comment type="caution">
    <text evidence="2">The sequence shown here is derived from an EMBL/GenBank/DDBJ whole genome shotgun (WGS) entry which is preliminary data.</text>
</comment>
<dbReference type="OrthoDB" id="74360at2759"/>
<dbReference type="PANTHER" id="PTHR43539:SF68">
    <property type="entry name" value="FLAVIN-BINDING MONOOXYGENASE-LIKE PROTEIN (AFU_ORTHOLOGUE AFUA_4G09220)"/>
    <property type="match status" value="1"/>
</dbReference>
<dbReference type="SUPFAM" id="SSF54427">
    <property type="entry name" value="NTF2-like"/>
    <property type="match status" value="1"/>
</dbReference>